<keyword evidence="4 6" id="KW-1133">Transmembrane helix</keyword>
<dbReference type="Proteomes" id="UP000254502">
    <property type="component" value="Unassembled WGS sequence"/>
</dbReference>
<sequence>MLLLTNIIGTRRQRALSYWSIGSWGGSGICTLFGGLMATYIGWRSIFVVSILLTLLAMFLIKHAPETKAEPIKGMKAEAKKFDVIGLSF</sequence>
<evidence type="ECO:0000256" key="6">
    <source>
        <dbReference type="SAM" id="Phobius"/>
    </source>
</evidence>
<keyword evidence="5 6" id="KW-0472">Membrane</keyword>
<protein>
    <submittedName>
        <fullName evidence="8">Integral membrane efflux protein</fullName>
    </submittedName>
</protein>
<feature type="domain" description="Major facilitator superfamily (MFS) profile" evidence="7">
    <location>
        <begin position="1"/>
        <end position="89"/>
    </location>
</feature>
<keyword evidence="2" id="KW-0813">Transport</keyword>
<dbReference type="InterPro" id="IPR036259">
    <property type="entry name" value="MFS_trans_sf"/>
</dbReference>
<evidence type="ECO:0000256" key="1">
    <source>
        <dbReference type="ARBA" id="ARBA00004651"/>
    </source>
</evidence>
<dbReference type="Gene3D" id="1.20.1720.10">
    <property type="entry name" value="Multidrug resistance protein D"/>
    <property type="match status" value="1"/>
</dbReference>
<evidence type="ECO:0000256" key="2">
    <source>
        <dbReference type="ARBA" id="ARBA00022448"/>
    </source>
</evidence>
<dbReference type="EMBL" id="UHAQ01000002">
    <property type="protein sequence ID" value="SUK44136.1"/>
    <property type="molecule type" value="Genomic_DNA"/>
</dbReference>
<feature type="transmembrane region" description="Helical" evidence="6">
    <location>
        <begin position="41"/>
        <end position="61"/>
    </location>
</feature>
<reference evidence="8 9" key="1">
    <citation type="submission" date="2018-06" db="EMBL/GenBank/DDBJ databases">
        <authorList>
            <consortium name="Pathogen Informatics"/>
            <person name="Doyle S."/>
        </authorList>
    </citation>
    <scope>NUCLEOTIDE SEQUENCE [LARGE SCALE GENOMIC DNA]</scope>
    <source>
        <strain evidence="8 9">NCTC5664</strain>
    </source>
</reference>
<dbReference type="Pfam" id="PF07690">
    <property type="entry name" value="MFS_1"/>
    <property type="match status" value="1"/>
</dbReference>
<evidence type="ECO:0000313" key="8">
    <source>
        <dbReference type="EMBL" id="SUK44136.1"/>
    </source>
</evidence>
<dbReference type="GO" id="GO:0005886">
    <property type="term" value="C:plasma membrane"/>
    <property type="evidence" value="ECO:0007669"/>
    <property type="project" value="UniProtKB-SubCell"/>
</dbReference>
<dbReference type="PROSITE" id="PS50850">
    <property type="entry name" value="MFS"/>
    <property type="match status" value="1"/>
</dbReference>
<proteinExistence type="predicted"/>
<dbReference type="GO" id="GO:0022857">
    <property type="term" value="F:transmembrane transporter activity"/>
    <property type="evidence" value="ECO:0007669"/>
    <property type="project" value="InterPro"/>
</dbReference>
<name>A0A380DSK0_STAAU</name>
<organism evidence="8 9">
    <name type="scientific">Staphylococcus aureus</name>
    <dbReference type="NCBI Taxonomy" id="1280"/>
    <lineage>
        <taxon>Bacteria</taxon>
        <taxon>Bacillati</taxon>
        <taxon>Bacillota</taxon>
        <taxon>Bacilli</taxon>
        <taxon>Bacillales</taxon>
        <taxon>Staphylococcaceae</taxon>
        <taxon>Staphylococcus</taxon>
    </lineage>
</organism>
<evidence type="ECO:0000259" key="7">
    <source>
        <dbReference type="PROSITE" id="PS50850"/>
    </source>
</evidence>
<keyword evidence="3 6" id="KW-0812">Transmembrane</keyword>
<dbReference type="AlphaFoldDB" id="A0A380DSK0"/>
<evidence type="ECO:0000256" key="4">
    <source>
        <dbReference type="ARBA" id="ARBA00022989"/>
    </source>
</evidence>
<evidence type="ECO:0000256" key="3">
    <source>
        <dbReference type="ARBA" id="ARBA00022692"/>
    </source>
</evidence>
<evidence type="ECO:0000256" key="5">
    <source>
        <dbReference type="ARBA" id="ARBA00023136"/>
    </source>
</evidence>
<accession>A0A380DSK0</accession>
<dbReference type="InterPro" id="IPR020846">
    <property type="entry name" value="MFS_dom"/>
</dbReference>
<gene>
    <name evidence="8" type="primary">norB_6</name>
    <name evidence="8" type="ORF">NCTC5664_01375</name>
</gene>
<evidence type="ECO:0000313" key="9">
    <source>
        <dbReference type="Proteomes" id="UP000254502"/>
    </source>
</evidence>
<dbReference type="InterPro" id="IPR011701">
    <property type="entry name" value="MFS"/>
</dbReference>
<feature type="transmembrane region" description="Helical" evidence="6">
    <location>
        <begin position="16"/>
        <end position="35"/>
    </location>
</feature>
<dbReference type="SUPFAM" id="SSF103473">
    <property type="entry name" value="MFS general substrate transporter"/>
    <property type="match status" value="1"/>
</dbReference>
<comment type="subcellular location">
    <subcellularLocation>
        <location evidence="1">Cell membrane</location>
        <topology evidence="1">Multi-pass membrane protein</topology>
    </subcellularLocation>
</comment>